<gene>
    <name evidence="3" type="ORF">SAMN04488068_1660</name>
</gene>
<evidence type="ECO:0000313" key="3">
    <source>
        <dbReference type="EMBL" id="SHG85236.1"/>
    </source>
</evidence>
<dbReference type="Proteomes" id="UP000199758">
    <property type="component" value="Unassembled WGS sequence"/>
</dbReference>
<dbReference type="RefSeq" id="WP_072896395.1">
    <property type="nucleotide sequence ID" value="NZ_FQWZ01000003.1"/>
</dbReference>
<dbReference type="Pfam" id="PF00535">
    <property type="entry name" value="Glycos_transf_2"/>
    <property type="match status" value="1"/>
</dbReference>
<reference evidence="3 4" key="1">
    <citation type="submission" date="2016-11" db="EMBL/GenBank/DDBJ databases">
        <authorList>
            <person name="Jaros S."/>
            <person name="Januszkiewicz K."/>
            <person name="Wedrychowicz H."/>
        </authorList>
    </citation>
    <scope>NUCLEOTIDE SEQUENCE [LARGE SCALE GENOMIC DNA]</scope>
    <source>
        <strain evidence="3 4">CGMCC 1.7049</strain>
    </source>
</reference>
<dbReference type="STRING" id="490188.SAMN04488068_1660"/>
<proteinExistence type="predicted"/>
<dbReference type="CDD" id="cd00761">
    <property type="entry name" value="Glyco_tranf_GTA_type"/>
    <property type="match status" value="1"/>
</dbReference>
<sequence>MKVSLIIPTRNRAQQLMRCLDSVKAAYDPSVELELVVADNGSTDDTKAVVDRFAGEAGFEVRYVYAEKPGGSHARNRGVEASSAEMLIFTDDDCLLRGDYFSEFARTVDLDQFQYGMGQLLRHNKADDIRVAHKAISNLRLIPAHTRVLATGLIHSANMFCHRRVLDRCGLFDENMGAGTPFPCEDIELASRASRAGFVGALLPSIVVFHDHGRRTGSLEARKTIESYDLGRGAYYAKLLTEDMHEIWAHWAVSFSRSNDLGALSRELLAASQYLALAAEQRAPQKPAKPGVGKKRTGRPHPG</sequence>
<dbReference type="PANTHER" id="PTHR43685">
    <property type="entry name" value="GLYCOSYLTRANSFERASE"/>
    <property type="match status" value="1"/>
</dbReference>
<dbReference type="SUPFAM" id="SSF53448">
    <property type="entry name" value="Nucleotide-diphospho-sugar transferases"/>
    <property type="match status" value="1"/>
</dbReference>
<evidence type="ECO:0000313" key="4">
    <source>
        <dbReference type="Proteomes" id="UP000199758"/>
    </source>
</evidence>
<dbReference type="InterPro" id="IPR050834">
    <property type="entry name" value="Glycosyltransf_2"/>
</dbReference>
<name>A0A1M5N6L8_9GAMM</name>
<dbReference type="OrthoDB" id="9801954at2"/>
<dbReference type="AlphaFoldDB" id="A0A1M5N6L8"/>
<protein>
    <recommendedName>
        <fullName evidence="2">Glycosyltransferase 2-like domain-containing protein</fullName>
    </recommendedName>
</protein>
<accession>A0A1M5N6L8</accession>
<feature type="region of interest" description="Disordered" evidence="1">
    <location>
        <begin position="280"/>
        <end position="303"/>
    </location>
</feature>
<keyword evidence="4" id="KW-1185">Reference proteome</keyword>
<dbReference type="InterPro" id="IPR029044">
    <property type="entry name" value="Nucleotide-diphossugar_trans"/>
</dbReference>
<feature type="domain" description="Glycosyltransferase 2-like" evidence="2">
    <location>
        <begin position="4"/>
        <end position="151"/>
    </location>
</feature>
<feature type="compositionally biased region" description="Basic residues" evidence="1">
    <location>
        <begin position="292"/>
        <end position="303"/>
    </location>
</feature>
<dbReference type="PANTHER" id="PTHR43685:SF3">
    <property type="entry name" value="SLR2126 PROTEIN"/>
    <property type="match status" value="1"/>
</dbReference>
<dbReference type="EMBL" id="FQWZ01000003">
    <property type="protein sequence ID" value="SHG85236.1"/>
    <property type="molecule type" value="Genomic_DNA"/>
</dbReference>
<organism evidence="3 4">
    <name type="scientific">Hydrocarboniphaga daqingensis</name>
    <dbReference type="NCBI Taxonomy" id="490188"/>
    <lineage>
        <taxon>Bacteria</taxon>
        <taxon>Pseudomonadati</taxon>
        <taxon>Pseudomonadota</taxon>
        <taxon>Gammaproteobacteria</taxon>
        <taxon>Nevskiales</taxon>
        <taxon>Nevskiaceae</taxon>
        <taxon>Hydrocarboniphaga</taxon>
    </lineage>
</organism>
<dbReference type="Gene3D" id="3.90.550.10">
    <property type="entry name" value="Spore Coat Polysaccharide Biosynthesis Protein SpsA, Chain A"/>
    <property type="match status" value="1"/>
</dbReference>
<evidence type="ECO:0000256" key="1">
    <source>
        <dbReference type="SAM" id="MobiDB-lite"/>
    </source>
</evidence>
<evidence type="ECO:0000259" key="2">
    <source>
        <dbReference type="Pfam" id="PF00535"/>
    </source>
</evidence>
<dbReference type="InterPro" id="IPR001173">
    <property type="entry name" value="Glyco_trans_2-like"/>
</dbReference>